<proteinExistence type="predicted"/>
<organism evidence="1 2">
    <name type="scientific">Kitasatospora arboriphila</name>
    <dbReference type="NCBI Taxonomy" id="258052"/>
    <lineage>
        <taxon>Bacteria</taxon>
        <taxon>Bacillati</taxon>
        <taxon>Actinomycetota</taxon>
        <taxon>Actinomycetes</taxon>
        <taxon>Kitasatosporales</taxon>
        <taxon>Streptomycetaceae</taxon>
        <taxon>Kitasatospora</taxon>
    </lineage>
</organism>
<dbReference type="Pfam" id="PF18928">
    <property type="entry name" value="DUF5677"/>
    <property type="match status" value="1"/>
</dbReference>
<reference evidence="1 2" key="1">
    <citation type="journal article" date="2019" name="Int. J. Syst. Evol. Microbiol.">
        <title>The Global Catalogue of Microorganisms (GCM) 10K type strain sequencing project: providing services to taxonomists for standard genome sequencing and annotation.</title>
        <authorList>
            <consortium name="The Broad Institute Genomics Platform"/>
            <consortium name="The Broad Institute Genome Sequencing Center for Infectious Disease"/>
            <person name="Wu L."/>
            <person name="Ma J."/>
        </authorList>
    </citation>
    <scope>NUCLEOTIDE SEQUENCE [LARGE SCALE GENOMIC DNA]</scope>
    <source>
        <strain evidence="1 2">JCM 13002</strain>
    </source>
</reference>
<accession>A0ABN1TYR3</accession>
<protein>
    <submittedName>
        <fullName evidence="1">Uncharacterized protein</fullName>
    </submittedName>
</protein>
<keyword evidence="2" id="KW-1185">Reference proteome</keyword>
<dbReference type="EMBL" id="BAAALD010000071">
    <property type="protein sequence ID" value="GAA1107856.1"/>
    <property type="molecule type" value="Genomic_DNA"/>
</dbReference>
<dbReference type="RefSeq" id="WP_344626586.1">
    <property type="nucleotide sequence ID" value="NZ_BAAALD010000071.1"/>
</dbReference>
<evidence type="ECO:0000313" key="1">
    <source>
        <dbReference type="EMBL" id="GAA1107856.1"/>
    </source>
</evidence>
<sequence>MTNLTNDQNGAAIARATATNLIKAAEDAIASGVRVAADKAAVFGAVYSWWRLVCRTSEAVLLLTERDFTAEVAPLVRNIFNHTYAINWMVDNGDAAIDALADRDLADREKLCRKLEATGWTRAAEFRAELDQVVASQPAAPARTPAEQTHHEKLAYELGNVFEMLDRYGSGDLYPVYSHLSSLSHTTGLTARLYLEQLNDGSVQIRRTAVEIGHADVIQSALALLQAASVVSPLLDGDPMRAAIDQAVADLGLENVQLLPTRVK</sequence>
<dbReference type="InterPro" id="IPR043733">
    <property type="entry name" value="DUF5677"/>
</dbReference>
<evidence type="ECO:0000313" key="2">
    <source>
        <dbReference type="Proteomes" id="UP001499987"/>
    </source>
</evidence>
<gene>
    <name evidence="1" type="ORF">GCM10009663_57190</name>
</gene>
<comment type="caution">
    <text evidence="1">The sequence shown here is derived from an EMBL/GenBank/DDBJ whole genome shotgun (WGS) entry which is preliminary data.</text>
</comment>
<name>A0ABN1TYR3_9ACTN</name>
<dbReference type="Proteomes" id="UP001499987">
    <property type="component" value="Unassembled WGS sequence"/>
</dbReference>